<gene>
    <name evidence="2" type="ORF">E2562_029431</name>
</gene>
<evidence type="ECO:0000313" key="2">
    <source>
        <dbReference type="EMBL" id="KAF0893747.1"/>
    </source>
</evidence>
<keyword evidence="3" id="KW-1185">Reference proteome</keyword>
<organism evidence="2 3">
    <name type="scientific">Oryza meyeriana var. granulata</name>
    <dbReference type="NCBI Taxonomy" id="110450"/>
    <lineage>
        <taxon>Eukaryota</taxon>
        <taxon>Viridiplantae</taxon>
        <taxon>Streptophyta</taxon>
        <taxon>Embryophyta</taxon>
        <taxon>Tracheophyta</taxon>
        <taxon>Spermatophyta</taxon>
        <taxon>Magnoliopsida</taxon>
        <taxon>Liliopsida</taxon>
        <taxon>Poales</taxon>
        <taxon>Poaceae</taxon>
        <taxon>BOP clade</taxon>
        <taxon>Oryzoideae</taxon>
        <taxon>Oryzeae</taxon>
        <taxon>Oryzinae</taxon>
        <taxon>Oryza</taxon>
        <taxon>Oryza meyeriana</taxon>
    </lineage>
</organism>
<dbReference type="Proteomes" id="UP000479710">
    <property type="component" value="Unassembled WGS sequence"/>
</dbReference>
<evidence type="ECO:0000256" key="1">
    <source>
        <dbReference type="SAM" id="MobiDB-lite"/>
    </source>
</evidence>
<accession>A0A6G1C1B3</accession>
<sequence length="142" mass="15546">MDTRARSPLVGSEEGHITDLGVEPMQINTPSGALTQTQLGSSEETCIHKDSESRESDPEPETDPEEEEPLVSEDPKESRPSFRIIFAGGPTIRRTTRTNTGLRYKQTKVKPQTAPISAPPQRFVSARDHPLPAPGTGGWLDE</sequence>
<proteinExistence type="predicted"/>
<feature type="region of interest" description="Disordered" evidence="1">
    <location>
        <begin position="1"/>
        <end position="142"/>
    </location>
</feature>
<feature type="compositionally biased region" description="Acidic residues" evidence="1">
    <location>
        <begin position="58"/>
        <end position="71"/>
    </location>
</feature>
<dbReference type="EMBL" id="SPHZ02000011">
    <property type="protein sequence ID" value="KAF0893747.1"/>
    <property type="molecule type" value="Genomic_DNA"/>
</dbReference>
<feature type="compositionally biased region" description="Basic and acidic residues" evidence="1">
    <location>
        <begin position="45"/>
        <end position="57"/>
    </location>
</feature>
<evidence type="ECO:0000313" key="3">
    <source>
        <dbReference type="Proteomes" id="UP000479710"/>
    </source>
</evidence>
<dbReference type="AlphaFoldDB" id="A0A6G1C1B3"/>
<reference evidence="2 3" key="1">
    <citation type="submission" date="2019-11" db="EMBL/GenBank/DDBJ databases">
        <title>Whole genome sequence of Oryza granulata.</title>
        <authorList>
            <person name="Li W."/>
        </authorList>
    </citation>
    <scope>NUCLEOTIDE SEQUENCE [LARGE SCALE GENOMIC DNA]</scope>
    <source>
        <strain evidence="3">cv. Menghai</strain>
        <tissue evidence="2">Leaf</tissue>
    </source>
</reference>
<name>A0A6G1C1B3_9ORYZ</name>
<protein>
    <submittedName>
        <fullName evidence="2">Uncharacterized protein</fullName>
    </submittedName>
</protein>
<comment type="caution">
    <text evidence="2">The sequence shown here is derived from an EMBL/GenBank/DDBJ whole genome shotgun (WGS) entry which is preliminary data.</text>
</comment>
<dbReference type="OrthoDB" id="719762at2759"/>
<feature type="compositionally biased region" description="Polar residues" evidence="1">
    <location>
        <begin position="26"/>
        <end position="44"/>
    </location>
</feature>